<accession>A0ACB8WGR0</accession>
<evidence type="ECO:0000313" key="1">
    <source>
        <dbReference type="EMBL" id="KAI3366906.1"/>
    </source>
</evidence>
<dbReference type="Proteomes" id="UP000831701">
    <property type="component" value="Chromosome 10"/>
</dbReference>
<name>A0ACB8WGR0_9TELE</name>
<comment type="caution">
    <text evidence="1">The sequence shown here is derived from an EMBL/GenBank/DDBJ whole genome shotgun (WGS) entry which is preliminary data.</text>
</comment>
<reference evidence="1" key="1">
    <citation type="submission" date="2022-04" db="EMBL/GenBank/DDBJ databases">
        <title>Jade perch genome.</title>
        <authorList>
            <person name="Chao B."/>
        </authorList>
    </citation>
    <scope>NUCLEOTIDE SEQUENCE</scope>
    <source>
        <strain evidence="1">CB-2022</strain>
    </source>
</reference>
<protein>
    <submittedName>
        <fullName evidence="1">Uncharacterized protein</fullName>
    </submittedName>
</protein>
<keyword evidence="2" id="KW-1185">Reference proteome</keyword>
<gene>
    <name evidence="1" type="ORF">L3Q82_009550</name>
</gene>
<sequence>MMSFFGEGLNGLLTPPNRLISWWILGEVNKFLCEVEAIINGHPITKASTDPCDLEASQNHLLLLKPYIFTTRSLPSSRMMLAGDGGKYNI</sequence>
<evidence type="ECO:0000313" key="2">
    <source>
        <dbReference type="Proteomes" id="UP000831701"/>
    </source>
</evidence>
<organism evidence="1 2">
    <name type="scientific">Scortum barcoo</name>
    <name type="common">barcoo grunter</name>
    <dbReference type="NCBI Taxonomy" id="214431"/>
    <lineage>
        <taxon>Eukaryota</taxon>
        <taxon>Metazoa</taxon>
        <taxon>Chordata</taxon>
        <taxon>Craniata</taxon>
        <taxon>Vertebrata</taxon>
        <taxon>Euteleostomi</taxon>
        <taxon>Actinopterygii</taxon>
        <taxon>Neopterygii</taxon>
        <taxon>Teleostei</taxon>
        <taxon>Neoteleostei</taxon>
        <taxon>Acanthomorphata</taxon>
        <taxon>Eupercaria</taxon>
        <taxon>Centrarchiformes</taxon>
        <taxon>Terapontoidei</taxon>
        <taxon>Terapontidae</taxon>
        <taxon>Scortum</taxon>
    </lineage>
</organism>
<proteinExistence type="predicted"/>
<dbReference type="EMBL" id="CM041540">
    <property type="protein sequence ID" value="KAI3366906.1"/>
    <property type="molecule type" value="Genomic_DNA"/>
</dbReference>
<feature type="non-terminal residue" evidence="1">
    <location>
        <position position="90"/>
    </location>
</feature>